<keyword evidence="6" id="KW-1185">Reference proteome</keyword>
<accession>A0A0B6RTC3</accession>
<dbReference type="SUPFAM" id="SSF74653">
    <property type="entry name" value="TolA/TonB C-terminal domain"/>
    <property type="match status" value="1"/>
</dbReference>
<sequence length="168" mass="17908">MSPTLRPASPRALARLARLAAWLAGALVVAGCTITLPQRALVLPSSPAAGGTTQTQYRDAVAQRILDANASSVLHGTPQAMLRSLVVVAFTVDRDGRLLRSSVYRSNGDDGAEAIALQSLRRAAPLPKPPAPLLDGHGQLDMMESWLFNDNGQFQLRTKATQQAQTID</sequence>
<dbReference type="HOGENOM" id="CLU_103260_0_0_4"/>
<dbReference type="InterPro" id="IPR006260">
    <property type="entry name" value="TonB/TolA_C"/>
</dbReference>
<dbReference type="AlphaFoldDB" id="A0A0B6RTC3"/>
<dbReference type="OrthoDB" id="8758366at2"/>
<evidence type="ECO:0000313" key="6">
    <source>
        <dbReference type="Proteomes" id="UP000031838"/>
    </source>
</evidence>
<proteinExistence type="predicted"/>
<evidence type="ECO:0000256" key="3">
    <source>
        <dbReference type="ARBA" id="ARBA00022989"/>
    </source>
</evidence>
<organism evidence="5 6">
    <name type="scientific">Burkholderia plantarii</name>
    <dbReference type="NCBI Taxonomy" id="41899"/>
    <lineage>
        <taxon>Bacteria</taxon>
        <taxon>Pseudomonadati</taxon>
        <taxon>Pseudomonadota</taxon>
        <taxon>Betaproteobacteria</taxon>
        <taxon>Burkholderiales</taxon>
        <taxon>Burkholderiaceae</taxon>
        <taxon>Burkholderia</taxon>
    </lineage>
</organism>
<evidence type="ECO:0000256" key="4">
    <source>
        <dbReference type="ARBA" id="ARBA00023136"/>
    </source>
</evidence>
<dbReference type="Proteomes" id="UP000031838">
    <property type="component" value="Chromosome 1"/>
</dbReference>
<keyword evidence="3" id="KW-1133">Transmembrane helix</keyword>
<dbReference type="Pfam" id="PF13103">
    <property type="entry name" value="TonB_2"/>
    <property type="match status" value="1"/>
</dbReference>
<dbReference type="NCBIfam" id="TIGR01352">
    <property type="entry name" value="tonB_Cterm"/>
    <property type="match status" value="1"/>
</dbReference>
<dbReference type="GO" id="GO:0016020">
    <property type="term" value="C:membrane"/>
    <property type="evidence" value="ECO:0007669"/>
    <property type="project" value="UniProtKB-SubCell"/>
</dbReference>
<keyword evidence="2" id="KW-0812">Transmembrane</keyword>
<dbReference type="PROSITE" id="PS51257">
    <property type="entry name" value="PROKAR_LIPOPROTEIN"/>
    <property type="match status" value="1"/>
</dbReference>
<dbReference type="KEGG" id="bgp:BGL_1c08410"/>
<evidence type="ECO:0000256" key="1">
    <source>
        <dbReference type="ARBA" id="ARBA00004167"/>
    </source>
</evidence>
<evidence type="ECO:0000256" key="2">
    <source>
        <dbReference type="ARBA" id="ARBA00022692"/>
    </source>
</evidence>
<dbReference type="EMBL" id="CP002580">
    <property type="protein sequence ID" value="AJK45374.1"/>
    <property type="molecule type" value="Genomic_DNA"/>
</dbReference>
<comment type="subcellular location">
    <subcellularLocation>
        <location evidence="1">Membrane</location>
        <topology evidence="1">Single-pass membrane protein</topology>
    </subcellularLocation>
</comment>
<gene>
    <name evidence="5" type="ORF">BGL_1c08410</name>
</gene>
<reference evidence="5 6" key="2">
    <citation type="journal article" date="2016" name="Appl. Microbiol. Biotechnol.">
        <title>Mutations improving production and secretion of extracellular lipase by Burkholderia glumae PG1.</title>
        <authorList>
            <person name="Knapp A."/>
            <person name="Voget S."/>
            <person name="Gao R."/>
            <person name="Zaburannyi N."/>
            <person name="Krysciak D."/>
            <person name="Breuer M."/>
            <person name="Hauer B."/>
            <person name="Streit W.R."/>
            <person name="Muller R."/>
            <person name="Daniel R."/>
            <person name="Jaeger K.E."/>
        </authorList>
    </citation>
    <scope>NUCLEOTIDE SEQUENCE [LARGE SCALE GENOMIC DNA]</scope>
    <source>
        <strain evidence="5 6">PG1</strain>
    </source>
</reference>
<dbReference type="Gene3D" id="3.30.1150.10">
    <property type="match status" value="1"/>
</dbReference>
<protein>
    <submittedName>
        <fullName evidence="5">TonB family protein</fullName>
    </submittedName>
</protein>
<name>A0A0B6RTC3_BURPL</name>
<reference evidence="6" key="1">
    <citation type="submission" date="2011-03" db="EMBL/GenBank/DDBJ databases">
        <authorList>
            <person name="Voget S."/>
            <person name="Streit W.R."/>
            <person name="Jaeger K.E."/>
            <person name="Daniel R."/>
        </authorList>
    </citation>
    <scope>NUCLEOTIDE SEQUENCE [LARGE SCALE GENOMIC DNA]</scope>
    <source>
        <strain evidence="6">PG1</strain>
    </source>
</reference>
<evidence type="ECO:0000313" key="5">
    <source>
        <dbReference type="EMBL" id="AJK45374.1"/>
    </source>
</evidence>
<dbReference type="RefSeq" id="WP_042624110.1">
    <property type="nucleotide sequence ID" value="NZ_CP002580.1"/>
</dbReference>
<keyword evidence="4" id="KW-0472">Membrane</keyword>